<evidence type="ECO:0000256" key="2">
    <source>
        <dbReference type="ARBA" id="ARBA00023180"/>
    </source>
</evidence>
<dbReference type="SMART" id="SM00179">
    <property type="entry name" value="EGF_CA"/>
    <property type="match status" value="3"/>
</dbReference>
<dbReference type="FunFam" id="2.10.25.10:FF:000669">
    <property type="entry name" value="Eyes shut homolog"/>
    <property type="match status" value="1"/>
</dbReference>
<protein>
    <recommendedName>
        <fullName evidence="5">EGF-like domain-containing protein</fullName>
    </recommendedName>
</protein>
<evidence type="ECO:0000256" key="3">
    <source>
        <dbReference type="PROSITE-ProRule" id="PRU00076"/>
    </source>
</evidence>
<gene>
    <name evidence="6" type="ORF">HJG60_010539</name>
</gene>
<reference evidence="6 7" key="1">
    <citation type="journal article" date="2020" name="Nature">
        <title>Six reference-quality genomes reveal evolution of bat adaptations.</title>
        <authorList>
            <person name="Jebb D."/>
            <person name="Huang Z."/>
            <person name="Pippel M."/>
            <person name="Hughes G.M."/>
            <person name="Lavrichenko K."/>
            <person name="Devanna P."/>
            <person name="Winkler S."/>
            <person name="Jermiin L.S."/>
            <person name="Skirmuntt E.C."/>
            <person name="Katzourakis A."/>
            <person name="Burkitt-Gray L."/>
            <person name="Ray D.A."/>
            <person name="Sullivan K.A.M."/>
            <person name="Roscito J.G."/>
            <person name="Kirilenko B.M."/>
            <person name="Davalos L.M."/>
            <person name="Corthals A.P."/>
            <person name="Power M.L."/>
            <person name="Jones G."/>
            <person name="Ransome R.D."/>
            <person name="Dechmann D.K.N."/>
            <person name="Locatelli A.G."/>
            <person name="Puechmaille S.J."/>
            <person name="Fedrigo O."/>
            <person name="Jarvis E.D."/>
            <person name="Hiller M."/>
            <person name="Vernes S.C."/>
            <person name="Myers E.W."/>
            <person name="Teeling E.C."/>
        </authorList>
    </citation>
    <scope>NUCLEOTIDE SEQUENCE [LARGE SCALE GENOMIC DNA]</scope>
    <source>
        <strain evidence="6">Bat1K_MPI-CBG_1</strain>
    </source>
</reference>
<comment type="caution">
    <text evidence="6">The sequence shown here is derived from an EMBL/GenBank/DDBJ whole genome shotgun (WGS) entry which is preliminary data.</text>
</comment>
<dbReference type="PROSITE" id="PS50026">
    <property type="entry name" value="EGF_3"/>
    <property type="match status" value="3"/>
</dbReference>
<dbReference type="CDD" id="cd00054">
    <property type="entry name" value="EGF_CA"/>
    <property type="match status" value="1"/>
</dbReference>
<proteinExistence type="predicted"/>
<feature type="disulfide bond" evidence="3">
    <location>
        <begin position="184"/>
        <end position="201"/>
    </location>
</feature>
<feature type="chain" id="PRO_5032883234" description="EGF-like domain-containing protein" evidence="4">
    <location>
        <begin position="20"/>
        <end position="600"/>
    </location>
</feature>
<name>A0A834EEZ5_9CHIR</name>
<dbReference type="AlphaFoldDB" id="A0A834EEZ5"/>
<keyword evidence="1 3" id="KW-1015">Disulfide bond</keyword>
<evidence type="ECO:0000259" key="5">
    <source>
        <dbReference type="PROSITE" id="PS50026"/>
    </source>
</evidence>
<feature type="domain" description="EGF-like" evidence="5">
    <location>
        <begin position="214"/>
        <end position="255"/>
    </location>
</feature>
<keyword evidence="2" id="KW-0325">Glycoprotein</keyword>
<keyword evidence="3" id="KW-0245">EGF-like domain</keyword>
<dbReference type="PROSITE" id="PS01186">
    <property type="entry name" value="EGF_2"/>
    <property type="match status" value="2"/>
</dbReference>
<evidence type="ECO:0000313" key="6">
    <source>
        <dbReference type="EMBL" id="KAF6114574.1"/>
    </source>
</evidence>
<feature type="domain" description="EGF-like" evidence="5">
    <location>
        <begin position="171"/>
        <end position="213"/>
    </location>
</feature>
<comment type="caution">
    <text evidence="3">Lacks conserved residue(s) required for the propagation of feature annotation.</text>
</comment>
<evidence type="ECO:0000313" key="7">
    <source>
        <dbReference type="Proteomes" id="UP000664940"/>
    </source>
</evidence>
<dbReference type="Pfam" id="PF00008">
    <property type="entry name" value="EGF"/>
    <property type="match status" value="2"/>
</dbReference>
<dbReference type="InterPro" id="IPR001881">
    <property type="entry name" value="EGF-like_Ca-bd_dom"/>
</dbReference>
<dbReference type="Gene3D" id="2.10.25.10">
    <property type="entry name" value="Laminin"/>
    <property type="match status" value="4"/>
</dbReference>
<keyword evidence="4" id="KW-0732">Signal</keyword>
<accession>A0A834EEZ5</accession>
<evidence type="ECO:0000256" key="4">
    <source>
        <dbReference type="SAM" id="SignalP"/>
    </source>
</evidence>
<sequence length="600" mass="68461">MTNKSVMLLSLLVLHGVYTNGKTTCKWQLVKEWHTQPSSFVVNWTLSENICMDVYGDCWFENINTKMSTSGNQSLPQICPLQIQFGDILVISSEPSLQSPEVNLMNVSEASFIDCLQNTTTEEQLLFGCKLKGMHTVNSKWLSVGTHYFITVMASGPSLCQLGLRLNVTVKEQFCQEYLSSEYCSGHGKCLTEIWSKTYNCHCEPPFSGKYCQEFDACSYKPCKNNGSCINKSEKRNKQGYECICHPPFTGINCSEIIAQYQPHVCFHENCSNVTASSFICECDAPHSGPFWEESVECCFSPSGWKKEICQNKSSAYICVCPEGLLNQNCEIGVCECLWIPCQICADHIDITNDTICTCSPKFTDKLCKRFQTPCDQFLCKNNATYMNFEKDYHCSCMPRFTGKNCEKVIDHCRLLSINCLNEGWCFNIIGRFRDVCTRNSCWFLKNICLIYLYPCYCGSISHDICQAEVPHSSQFKYIWQLGFIVFEGEKYEVTTDAYFFHAENCTDDAVYMNKSEALEYLHLFQCEETMEMCANGCSCLTEENSKDYFCLCIPRRPRKMNQENTTDYQESGCLPEAVHDEFNIPRYLCTISAKGTSYS</sequence>
<dbReference type="InterPro" id="IPR000742">
    <property type="entry name" value="EGF"/>
</dbReference>
<dbReference type="SUPFAM" id="SSF57196">
    <property type="entry name" value="EGF/Laminin"/>
    <property type="match status" value="3"/>
</dbReference>
<feature type="domain" description="EGF-like" evidence="5">
    <location>
        <begin position="371"/>
        <end position="407"/>
    </location>
</feature>
<feature type="signal peptide" evidence="4">
    <location>
        <begin position="1"/>
        <end position="19"/>
    </location>
</feature>
<feature type="disulfide bond" evidence="3">
    <location>
        <begin position="397"/>
        <end position="406"/>
    </location>
</feature>
<dbReference type="Proteomes" id="UP000664940">
    <property type="component" value="Unassembled WGS sequence"/>
</dbReference>
<dbReference type="PANTHER" id="PTHR24033">
    <property type="entry name" value="EGF-LIKE DOMAIN-CONTAINING PROTEIN"/>
    <property type="match status" value="1"/>
</dbReference>
<dbReference type="InterPro" id="IPR051830">
    <property type="entry name" value="NOTCH_homolog"/>
</dbReference>
<dbReference type="GO" id="GO:0005509">
    <property type="term" value="F:calcium ion binding"/>
    <property type="evidence" value="ECO:0007669"/>
    <property type="project" value="InterPro"/>
</dbReference>
<dbReference type="PANTHER" id="PTHR24033:SF232">
    <property type="entry name" value="LAMININ SUBUNIT GAMMA-2-RELATED"/>
    <property type="match status" value="1"/>
</dbReference>
<dbReference type="EMBL" id="JABVXQ010000004">
    <property type="protein sequence ID" value="KAF6114574.1"/>
    <property type="molecule type" value="Genomic_DNA"/>
</dbReference>
<evidence type="ECO:0000256" key="1">
    <source>
        <dbReference type="ARBA" id="ARBA00023157"/>
    </source>
</evidence>
<feature type="disulfide bond" evidence="3">
    <location>
        <begin position="245"/>
        <end position="254"/>
    </location>
</feature>
<organism evidence="6 7">
    <name type="scientific">Phyllostomus discolor</name>
    <name type="common">pale spear-nosed bat</name>
    <dbReference type="NCBI Taxonomy" id="89673"/>
    <lineage>
        <taxon>Eukaryota</taxon>
        <taxon>Metazoa</taxon>
        <taxon>Chordata</taxon>
        <taxon>Craniata</taxon>
        <taxon>Vertebrata</taxon>
        <taxon>Euteleostomi</taxon>
        <taxon>Mammalia</taxon>
        <taxon>Eutheria</taxon>
        <taxon>Laurasiatheria</taxon>
        <taxon>Chiroptera</taxon>
        <taxon>Yangochiroptera</taxon>
        <taxon>Phyllostomidae</taxon>
        <taxon>Phyllostominae</taxon>
        <taxon>Phyllostomus</taxon>
    </lineage>
</organism>
<feature type="disulfide bond" evidence="3">
    <location>
        <begin position="203"/>
        <end position="212"/>
    </location>
</feature>
<dbReference type="SMART" id="SM00181">
    <property type="entry name" value="EGF"/>
    <property type="match status" value="4"/>
</dbReference>
<dbReference type="PROSITE" id="PS00022">
    <property type="entry name" value="EGF_1"/>
    <property type="match status" value="3"/>
</dbReference>